<evidence type="ECO:0000256" key="1">
    <source>
        <dbReference type="PIRSR" id="PIRSR000390-1"/>
    </source>
</evidence>
<dbReference type="AlphaFoldDB" id="A0A242KX02"/>
<accession>A0A242KX02</accession>
<protein>
    <recommendedName>
        <fullName evidence="6">Pyridoxal phosphate-dependent aminotransferase</fullName>
    </recommendedName>
</protein>
<dbReference type="PANTHER" id="PTHR30244:SF34">
    <property type="entry name" value="DTDP-4-AMINO-4,6-DIDEOXYGALACTOSE TRANSAMINASE"/>
    <property type="match status" value="1"/>
</dbReference>
<gene>
    <name evidence="4" type="ORF">A5802_000102</name>
</gene>
<dbReference type="InterPro" id="IPR015424">
    <property type="entry name" value="PyrdxlP-dep_Trfase"/>
</dbReference>
<evidence type="ECO:0000313" key="5">
    <source>
        <dbReference type="Proteomes" id="UP000195024"/>
    </source>
</evidence>
<dbReference type="GO" id="GO:0000271">
    <property type="term" value="P:polysaccharide biosynthetic process"/>
    <property type="evidence" value="ECO:0007669"/>
    <property type="project" value="TreeGrafter"/>
</dbReference>
<evidence type="ECO:0000256" key="2">
    <source>
        <dbReference type="PIRSR" id="PIRSR000390-2"/>
    </source>
</evidence>
<feature type="active site" description="Proton acceptor" evidence="1">
    <location>
        <position position="189"/>
    </location>
</feature>
<keyword evidence="2 3" id="KW-0663">Pyridoxal phosphate</keyword>
<dbReference type="GO" id="GO:0008483">
    <property type="term" value="F:transaminase activity"/>
    <property type="evidence" value="ECO:0007669"/>
    <property type="project" value="TreeGrafter"/>
</dbReference>
<evidence type="ECO:0000256" key="3">
    <source>
        <dbReference type="RuleBase" id="RU004508"/>
    </source>
</evidence>
<dbReference type="InterPro" id="IPR000653">
    <property type="entry name" value="DegT/StrS_aminotransferase"/>
</dbReference>
<dbReference type="InterPro" id="IPR015422">
    <property type="entry name" value="PyrdxlP-dep_Trfase_small"/>
</dbReference>
<dbReference type="CDD" id="cd00616">
    <property type="entry name" value="AHBA_syn"/>
    <property type="match status" value="1"/>
</dbReference>
<evidence type="ECO:0000313" key="4">
    <source>
        <dbReference type="EMBL" id="OTP26391.1"/>
    </source>
</evidence>
<dbReference type="PANTHER" id="PTHR30244">
    <property type="entry name" value="TRANSAMINASE"/>
    <property type="match status" value="1"/>
</dbReference>
<sequence length="377" mass="42598">MKDILLSPPDMTGEEQKFIQEAFEKNYIAPVGHNIDLFEKEIAHYVKTKFAVAVSSGTSGLHLALIALGIQKGDIVLCSDLTFSASVNPILYIGAIPVLIDSELETWNMDPDLLEQSIAEYIHLGNKPKAVIVTHIYGQSAKMKEIISICQKYNVRVIEDSCESLGTSIGEYMSGSIGDIGVYSFNGNKIITTSGGGMIVTNDEKIAKKIKYLSTQAKSNVPYYLHEEIGYNYRLSNILAGIGRGQLLSLESKIQKRRQIYQRYRAELSSIPILKMMPEDTEKVRSNRWLSVFTADKFDPISSISYFKEKKIETRAVWNPLHKQPYIAKRRVSYYTKENVGDKLFLSGLCLPSGSNLTELEQEYVIKQVKEYFKKRF</sequence>
<dbReference type="RefSeq" id="WP_086334343.1">
    <property type="nucleotide sequence ID" value="NZ_NGMS01000001.1"/>
</dbReference>
<organism evidence="4 5">
    <name type="scientific">Enterococcus mundtii</name>
    <dbReference type="NCBI Taxonomy" id="53346"/>
    <lineage>
        <taxon>Bacteria</taxon>
        <taxon>Bacillati</taxon>
        <taxon>Bacillota</taxon>
        <taxon>Bacilli</taxon>
        <taxon>Lactobacillales</taxon>
        <taxon>Enterococcaceae</taxon>
        <taxon>Enterococcus</taxon>
    </lineage>
</organism>
<comment type="caution">
    <text evidence="4">The sequence shown here is derived from an EMBL/GenBank/DDBJ whole genome shotgun (WGS) entry which is preliminary data.</text>
</comment>
<dbReference type="SUPFAM" id="SSF53383">
    <property type="entry name" value="PLP-dependent transferases"/>
    <property type="match status" value="1"/>
</dbReference>
<dbReference type="Gene3D" id="3.90.1150.10">
    <property type="entry name" value="Aspartate Aminotransferase, domain 1"/>
    <property type="match status" value="1"/>
</dbReference>
<dbReference type="EMBL" id="NGMS01000001">
    <property type="protein sequence ID" value="OTP26391.1"/>
    <property type="molecule type" value="Genomic_DNA"/>
</dbReference>
<dbReference type="Pfam" id="PF01041">
    <property type="entry name" value="DegT_DnrJ_EryC1"/>
    <property type="match status" value="1"/>
</dbReference>
<dbReference type="Gene3D" id="3.40.640.10">
    <property type="entry name" value="Type I PLP-dependent aspartate aminotransferase-like (Major domain)"/>
    <property type="match status" value="1"/>
</dbReference>
<dbReference type="GO" id="GO:0030170">
    <property type="term" value="F:pyridoxal phosphate binding"/>
    <property type="evidence" value="ECO:0007669"/>
    <property type="project" value="TreeGrafter"/>
</dbReference>
<dbReference type="PIRSF" id="PIRSF000390">
    <property type="entry name" value="PLP_StrS"/>
    <property type="match status" value="1"/>
</dbReference>
<dbReference type="Proteomes" id="UP000195024">
    <property type="component" value="Unassembled WGS sequence"/>
</dbReference>
<evidence type="ECO:0008006" key="6">
    <source>
        <dbReference type="Google" id="ProtNLM"/>
    </source>
</evidence>
<reference evidence="4 5" key="1">
    <citation type="submission" date="2017-05" db="EMBL/GenBank/DDBJ databases">
        <title>The Genome Sequence of Enterococcus mundtii 6B1_DIV0119.</title>
        <authorList>
            <consortium name="The Broad Institute Genomics Platform"/>
            <consortium name="The Broad Institute Genomic Center for Infectious Diseases"/>
            <person name="Earl A."/>
            <person name="Manson A."/>
            <person name="Schwartman J."/>
            <person name="Gilmore M."/>
            <person name="Abouelleil A."/>
            <person name="Cao P."/>
            <person name="Chapman S."/>
            <person name="Cusick C."/>
            <person name="Shea T."/>
            <person name="Young S."/>
            <person name="Neafsey D."/>
            <person name="Nusbaum C."/>
            <person name="Birren B."/>
        </authorList>
    </citation>
    <scope>NUCLEOTIDE SEQUENCE [LARGE SCALE GENOMIC DNA]</scope>
    <source>
        <strain evidence="4 5">6B1_DIV0119</strain>
    </source>
</reference>
<comment type="similarity">
    <text evidence="3">Belongs to the DegT/DnrJ/EryC1 family.</text>
</comment>
<proteinExistence type="inferred from homology"/>
<dbReference type="InterPro" id="IPR015421">
    <property type="entry name" value="PyrdxlP-dep_Trfase_major"/>
</dbReference>
<feature type="modified residue" description="N6-(pyridoxal phosphate)lysine" evidence="2">
    <location>
        <position position="189"/>
    </location>
</feature>
<name>A0A242KX02_ENTMU</name>